<reference evidence="10" key="2">
    <citation type="submission" date="2025-09" db="UniProtKB">
        <authorList>
            <consortium name="Ensembl"/>
        </authorList>
    </citation>
    <scope>IDENTIFICATION</scope>
</reference>
<dbReference type="GeneTree" id="ENSGT00950000182846"/>
<feature type="domain" description="Endonuclease/exonuclease/phosphatase" evidence="9">
    <location>
        <begin position="4"/>
        <end position="253"/>
    </location>
</feature>
<evidence type="ECO:0000313" key="11">
    <source>
        <dbReference type="Proteomes" id="UP000261540"/>
    </source>
</evidence>
<dbReference type="InterPro" id="IPR005135">
    <property type="entry name" value="Endo/exonuclease/phosphatase"/>
</dbReference>
<sequence>MKVASFNVQRFGENKVADKNTLSTLIKIVSRYDIIVILEVVDTKGKAMKTFLEELNKANPAKPYTMKVSMRLGRKTYKEQYMFLYRESMVKVIDTYQYEDNQVGDEDAFAREPYILRFSCLKTKLKDLVLIPVHTKPEDTFKELDELYDVTMVVREKWKTDNIMILGDFNADGAYLSKGKMKKIRIRSDVNFNWLIGDDVDTTANTGNDNTYDRIVVYGKKMLDSIVPNSAMPFNFQEAFRLTAETALDVSDHYPVEVELKAA</sequence>
<name>A0A3B3STT7_9TELE</name>
<keyword evidence="5 7" id="KW-0378">Hydrolase</keyword>
<dbReference type="SUPFAM" id="SSF56219">
    <property type="entry name" value="DNase I-like"/>
    <property type="match status" value="1"/>
</dbReference>
<dbReference type="SMART" id="SM00476">
    <property type="entry name" value="DNaseIc"/>
    <property type="match status" value="1"/>
</dbReference>
<evidence type="ECO:0000256" key="5">
    <source>
        <dbReference type="ARBA" id="ARBA00022801"/>
    </source>
</evidence>
<dbReference type="InterPro" id="IPR016202">
    <property type="entry name" value="DNase_I"/>
</dbReference>
<dbReference type="GO" id="GO:0006308">
    <property type="term" value="P:DNA catabolic process"/>
    <property type="evidence" value="ECO:0007669"/>
    <property type="project" value="InterPro"/>
</dbReference>
<reference evidence="10" key="1">
    <citation type="submission" date="2025-08" db="UniProtKB">
        <authorList>
            <consortium name="Ensembl"/>
        </authorList>
    </citation>
    <scope>IDENTIFICATION</scope>
</reference>
<accession>A0A3B3STT7</accession>
<evidence type="ECO:0000256" key="8">
    <source>
        <dbReference type="PIRSR" id="PIRSR000988-1"/>
    </source>
</evidence>
<dbReference type="KEGG" id="pki:111838364"/>
<evidence type="ECO:0000313" key="10">
    <source>
        <dbReference type="Ensembl" id="ENSPKIP00000034094.1"/>
    </source>
</evidence>
<dbReference type="Pfam" id="PF03372">
    <property type="entry name" value="Exo_endo_phos"/>
    <property type="match status" value="1"/>
</dbReference>
<comment type="similarity">
    <text evidence="1 7">Belongs to the DNase I family.</text>
</comment>
<evidence type="ECO:0000256" key="4">
    <source>
        <dbReference type="ARBA" id="ARBA00022759"/>
    </source>
</evidence>
<keyword evidence="6" id="KW-1015">Disulfide bond</keyword>
<dbReference type="STRING" id="1676925.ENSPKIP00000034094"/>
<feature type="active site" evidence="8">
    <location>
        <position position="79"/>
    </location>
</feature>
<dbReference type="GO" id="GO:0003677">
    <property type="term" value="F:DNA binding"/>
    <property type="evidence" value="ECO:0007669"/>
    <property type="project" value="TreeGrafter"/>
</dbReference>
<dbReference type="GeneID" id="111838364"/>
<dbReference type="PANTHER" id="PTHR11371:SF26">
    <property type="entry name" value="DEOXYRIBONUCLEASE"/>
    <property type="match status" value="1"/>
</dbReference>
<keyword evidence="3" id="KW-0732">Signal</keyword>
<dbReference type="Ensembl" id="ENSPKIT00000014993.1">
    <property type="protein sequence ID" value="ENSPKIP00000034094.1"/>
    <property type="gene ID" value="ENSPKIG00000013552.1"/>
</dbReference>
<organism evidence="10 11">
    <name type="scientific">Paramormyrops kingsleyae</name>
    <dbReference type="NCBI Taxonomy" id="1676925"/>
    <lineage>
        <taxon>Eukaryota</taxon>
        <taxon>Metazoa</taxon>
        <taxon>Chordata</taxon>
        <taxon>Craniata</taxon>
        <taxon>Vertebrata</taxon>
        <taxon>Euteleostomi</taxon>
        <taxon>Actinopterygii</taxon>
        <taxon>Neopterygii</taxon>
        <taxon>Teleostei</taxon>
        <taxon>Osteoglossocephala</taxon>
        <taxon>Osteoglossomorpha</taxon>
        <taxon>Osteoglossiformes</taxon>
        <taxon>Mormyridae</taxon>
        <taxon>Paramormyrops</taxon>
    </lineage>
</organism>
<keyword evidence="2 7" id="KW-0540">Nuclease</keyword>
<dbReference type="InterPro" id="IPR036691">
    <property type="entry name" value="Endo/exonu/phosph_ase_sf"/>
</dbReference>
<protein>
    <recommendedName>
        <fullName evidence="7">Deoxyribonuclease</fullName>
    </recommendedName>
</protein>
<dbReference type="GO" id="GO:0005634">
    <property type="term" value="C:nucleus"/>
    <property type="evidence" value="ECO:0007669"/>
    <property type="project" value="TreeGrafter"/>
</dbReference>
<dbReference type="PRINTS" id="PR00130">
    <property type="entry name" value="DNASEI"/>
</dbReference>
<feature type="active site" evidence="8">
    <location>
        <position position="134"/>
    </location>
</feature>
<dbReference type="PANTHER" id="PTHR11371">
    <property type="entry name" value="DEOXYRIBONUCLEASE"/>
    <property type="match status" value="1"/>
</dbReference>
<keyword evidence="11" id="KW-1185">Reference proteome</keyword>
<evidence type="ECO:0000256" key="1">
    <source>
        <dbReference type="ARBA" id="ARBA00007359"/>
    </source>
</evidence>
<dbReference type="GO" id="GO:0004530">
    <property type="term" value="F:deoxyribonuclease I activity"/>
    <property type="evidence" value="ECO:0007669"/>
    <property type="project" value="TreeGrafter"/>
</dbReference>
<evidence type="ECO:0000256" key="6">
    <source>
        <dbReference type="ARBA" id="ARBA00023157"/>
    </source>
</evidence>
<dbReference type="OrthoDB" id="10061407at2759"/>
<evidence type="ECO:0000259" key="9">
    <source>
        <dbReference type="Pfam" id="PF03372"/>
    </source>
</evidence>
<proteinExistence type="inferred from homology"/>
<dbReference type="PIRSF" id="PIRSF000988">
    <property type="entry name" value="DNase_I_euk"/>
    <property type="match status" value="1"/>
</dbReference>
<evidence type="ECO:0000256" key="3">
    <source>
        <dbReference type="ARBA" id="ARBA00022729"/>
    </source>
</evidence>
<dbReference type="Gene3D" id="3.60.10.10">
    <property type="entry name" value="Endonuclease/exonuclease/phosphatase"/>
    <property type="match status" value="1"/>
</dbReference>
<dbReference type="Proteomes" id="UP000261540">
    <property type="component" value="Unplaced"/>
</dbReference>
<dbReference type="CDD" id="cd10282">
    <property type="entry name" value="DNase1"/>
    <property type="match status" value="1"/>
</dbReference>
<evidence type="ECO:0000256" key="7">
    <source>
        <dbReference type="PIRNR" id="PIRNR000988"/>
    </source>
</evidence>
<dbReference type="AlphaFoldDB" id="A0A3B3STT7"/>
<dbReference type="RefSeq" id="XP_023657012.1">
    <property type="nucleotide sequence ID" value="XM_023801244.2"/>
</dbReference>
<keyword evidence="4 7" id="KW-0255">Endonuclease</keyword>
<dbReference type="FunFam" id="3.60.10.10:FF:000007">
    <property type="entry name" value="Deoxyribonuclease"/>
    <property type="match status" value="1"/>
</dbReference>
<evidence type="ECO:0000256" key="2">
    <source>
        <dbReference type="ARBA" id="ARBA00022722"/>
    </source>
</evidence>